<comment type="caution">
    <text evidence="3">The sequence shown here is derived from an EMBL/GenBank/DDBJ whole genome shotgun (WGS) entry which is preliminary data.</text>
</comment>
<feature type="transmembrane region" description="Helical" evidence="2">
    <location>
        <begin position="21"/>
        <end position="41"/>
    </location>
</feature>
<dbReference type="AlphaFoldDB" id="A0A2W5FKX9"/>
<dbReference type="Proteomes" id="UP000249739">
    <property type="component" value="Unassembled WGS sequence"/>
</dbReference>
<keyword evidence="2" id="KW-0472">Membrane</keyword>
<dbReference type="EMBL" id="QFOT01000139">
    <property type="protein sequence ID" value="PZP54437.1"/>
    <property type="molecule type" value="Genomic_DNA"/>
</dbReference>
<keyword evidence="2" id="KW-0812">Transmembrane</keyword>
<evidence type="ECO:0000313" key="4">
    <source>
        <dbReference type="Proteomes" id="UP000249739"/>
    </source>
</evidence>
<evidence type="ECO:0000256" key="2">
    <source>
        <dbReference type="SAM" id="Phobius"/>
    </source>
</evidence>
<evidence type="ECO:0000313" key="3">
    <source>
        <dbReference type="EMBL" id="PZP54437.1"/>
    </source>
</evidence>
<keyword evidence="1" id="KW-0175">Coiled coil</keyword>
<accession>A0A2W5FKX9</accession>
<gene>
    <name evidence="3" type="ORF">DI586_09950</name>
</gene>
<proteinExistence type="predicted"/>
<sequence length="242" mass="27004">MTFGSYNPRRRYIERDRKRNNAVLAGALVILAVGMTGFWLGRQHAIFQINSLKKETEETRAQMTTLQDELTKLRAETQTANSRFNQLQQQYQQELPDEGPIRDLVGLVTKQISDGMSAERLAFVIRSARPPNNCSDPASKRFMVKTPAYTGPDSSASFGEGAVLISGIGASTRNQKGEPQAWFDASQPVTVTFKTAEGLSEQKTSALPIQYSQIAKGREYRFTLSEGEKSFIKVTYDSCDYP</sequence>
<reference evidence="3 4" key="1">
    <citation type="submission" date="2017-08" db="EMBL/GenBank/DDBJ databases">
        <title>Infants hospitalized years apart are colonized by the same room-sourced microbial strains.</title>
        <authorList>
            <person name="Brooks B."/>
            <person name="Olm M.R."/>
            <person name="Firek B.A."/>
            <person name="Baker R."/>
            <person name="Thomas B.C."/>
            <person name="Morowitz M.J."/>
            <person name="Banfield J.F."/>
        </authorList>
    </citation>
    <scope>NUCLEOTIDE SEQUENCE [LARGE SCALE GENOMIC DNA]</scope>
    <source>
        <strain evidence="3">S2_006_000_R2_64</strain>
    </source>
</reference>
<evidence type="ECO:0000256" key="1">
    <source>
        <dbReference type="SAM" id="Coils"/>
    </source>
</evidence>
<protein>
    <submittedName>
        <fullName evidence="3">Uncharacterized protein</fullName>
    </submittedName>
</protein>
<keyword evidence="2" id="KW-1133">Transmembrane helix</keyword>
<organism evidence="3 4">
    <name type="scientific">Micavibrio aeruginosavorus</name>
    <dbReference type="NCBI Taxonomy" id="349221"/>
    <lineage>
        <taxon>Bacteria</taxon>
        <taxon>Pseudomonadati</taxon>
        <taxon>Bdellovibrionota</taxon>
        <taxon>Bdellovibrionia</taxon>
        <taxon>Bdellovibrionales</taxon>
        <taxon>Pseudobdellovibrionaceae</taxon>
        <taxon>Micavibrio</taxon>
    </lineage>
</organism>
<feature type="coiled-coil region" evidence="1">
    <location>
        <begin position="49"/>
        <end position="90"/>
    </location>
</feature>
<name>A0A2W5FKX9_9BACT</name>